<evidence type="ECO:0000313" key="9">
    <source>
        <dbReference type="Proteomes" id="UP000230729"/>
    </source>
</evidence>
<dbReference type="GO" id="GO:0003824">
    <property type="term" value="F:catalytic activity"/>
    <property type="evidence" value="ECO:0007669"/>
    <property type="project" value="InterPro"/>
</dbReference>
<dbReference type="InterPro" id="IPR058240">
    <property type="entry name" value="rSAM_sf"/>
</dbReference>
<dbReference type="InterPro" id="IPR007197">
    <property type="entry name" value="rSAM"/>
</dbReference>
<dbReference type="Proteomes" id="UP000230729">
    <property type="component" value="Unassembled WGS sequence"/>
</dbReference>
<comment type="cofactor">
    <cofactor evidence="1">
        <name>[4Fe-4S] cluster</name>
        <dbReference type="ChEBI" id="CHEBI:49883"/>
    </cofactor>
</comment>
<dbReference type="NCBIfam" id="TIGR02495">
    <property type="entry name" value="NrdG2"/>
    <property type="match status" value="1"/>
</dbReference>
<evidence type="ECO:0000256" key="6">
    <source>
        <dbReference type="ARBA" id="ARBA00023014"/>
    </source>
</evidence>
<name>A0A2G9ZLP6_9BACT</name>
<dbReference type="InterPro" id="IPR013785">
    <property type="entry name" value="Aldolase_TIM"/>
</dbReference>
<reference evidence="8 9" key="1">
    <citation type="submission" date="2017-09" db="EMBL/GenBank/DDBJ databases">
        <title>Depth-based differentiation of microbial function through sediment-hosted aquifers and enrichment of novel symbionts in the deep terrestrial subsurface.</title>
        <authorList>
            <person name="Probst A.J."/>
            <person name="Ladd B."/>
            <person name="Jarett J.K."/>
            <person name="Geller-Mcgrath D.E."/>
            <person name="Sieber C.M."/>
            <person name="Emerson J.B."/>
            <person name="Anantharaman K."/>
            <person name="Thomas B.C."/>
            <person name="Malmstrom R."/>
            <person name="Stieglmeier M."/>
            <person name="Klingl A."/>
            <person name="Woyke T."/>
            <person name="Ryan C.M."/>
            <person name="Banfield J.F."/>
        </authorList>
    </citation>
    <scope>NUCLEOTIDE SEQUENCE [LARGE SCALE GENOMIC DNA]</scope>
    <source>
        <strain evidence="8">CG23_combo_of_CG06-09_8_20_14_all_49_15</strain>
    </source>
</reference>
<keyword evidence="4" id="KW-0479">Metal-binding</keyword>
<keyword evidence="2" id="KW-0004">4Fe-4S</keyword>
<dbReference type="GO" id="GO:0046872">
    <property type="term" value="F:metal ion binding"/>
    <property type="evidence" value="ECO:0007669"/>
    <property type="project" value="UniProtKB-KW"/>
</dbReference>
<keyword evidence="6" id="KW-0411">Iron-sulfur</keyword>
<accession>A0A2G9ZLP6</accession>
<dbReference type="PANTHER" id="PTHR30352">
    <property type="entry name" value="PYRUVATE FORMATE-LYASE-ACTIVATING ENZYME"/>
    <property type="match status" value="1"/>
</dbReference>
<dbReference type="PANTHER" id="PTHR30352:SF13">
    <property type="entry name" value="GLYCYL-RADICAL ENZYME ACTIVATING ENZYME YJJW-RELATED"/>
    <property type="match status" value="1"/>
</dbReference>
<keyword evidence="3" id="KW-0949">S-adenosyl-L-methionine</keyword>
<dbReference type="PROSITE" id="PS51918">
    <property type="entry name" value="RADICAL_SAM"/>
    <property type="match status" value="1"/>
</dbReference>
<evidence type="ECO:0000256" key="1">
    <source>
        <dbReference type="ARBA" id="ARBA00001966"/>
    </source>
</evidence>
<gene>
    <name evidence="8" type="ORF">COX22_00920</name>
</gene>
<dbReference type="EMBL" id="PCSD01000020">
    <property type="protein sequence ID" value="PIP34072.1"/>
    <property type="molecule type" value="Genomic_DNA"/>
</dbReference>
<dbReference type="SFLD" id="SFLDG01094">
    <property type="entry name" value="Uncharacterised_Radical_SAM_Su"/>
    <property type="match status" value="1"/>
</dbReference>
<dbReference type="InterPro" id="IPR034457">
    <property type="entry name" value="Organic_radical-activating"/>
</dbReference>
<sequence length="247" mass="27991">MIIGGWQKFSLLDYPEHIAAIIFTQGCNFHCPFCYNPMLVEPNGKFKNKPAQAGQAQEGPFSLQNLEERDLFVFLKERQGKLDAVVISGGEPTIQPDLPDFMAKIKDLGYKIKLDTNGSNPDRLQEIIRRQLVDYLAMDIKAPLSEYDRATGVQPDINRIRQSIALVKQSRRPYEFRTTVVPGFLDTEKIEKIGAEIKMAEKWFLQSFQPGPDLVDRVFANLAPLTAAEMEELRGHAAAFAKFCQIR</sequence>
<keyword evidence="5" id="KW-0408">Iron</keyword>
<evidence type="ECO:0000256" key="4">
    <source>
        <dbReference type="ARBA" id="ARBA00022723"/>
    </source>
</evidence>
<feature type="domain" description="Radical SAM core" evidence="7">
    <location>
        <begin position="13"/>
        <end position="241"/>
    </location>
</feature>
<dbReference type="Gene3D" id="3.20.20.70">
    <property type="entry name" value="Aldolase class I"/>
    <property type="match status" value="1"/>
</dbReference>
<evidence type="ECO:0000256" key="3">
    <source>
        <dbReference type="ARBA" id="ARBA00022691"/>
    </source>
</evidence>
<dbReference type="SFLD" id="SFLDS00029">
    <property type="entry name" value="Radical_SAM"/>
    <property type="match status" value="1"/>
</dbReference>
<evidence type="ECO:0000259" key="7">
    <source>
        <dbReference type="PROSITE" id="PS51918"/>
    </source>
</evidence>
<evidence type="ECO:0000256" key="2">
    <source>
        <dbReference type="ARBA" id="ARBA00022485"/>
    </source>
</evidence>
<dbReference type="InterPro" id="IPR012840">
    <property type="entry name" value="NrdG2"/>
</dbReference>
<evidence type="ECO:0000256" key="5">
    <source>
        <dbReference type="ARBA" id="ARBA00023004"/>
    </source>
</evidence>
<comment type="caution">
    <text evidence="8">The sequence shown here is derived from an EMBL/GenBank/DDBJ whole genome shotgun (WGS) entry which is preliminary data.</text>
</comment>
<dbReference type="AlphaFoldDB" id="A0A2G9ZLP6"/>
<dbReference type="Pfam" id="PF04055">
    <property type="entry name" value="Radical_SAM"/>
    <property type="match status" value="1"/>
</dbReference>
<dbReference type="SUPFAM" id="SSF102114">
    <property type="entry name" value="Radical SAM enzymes"/>
    <property type="match status" value="1"/>
</dbReference>
<dbReference type="GO" id="GO:0051539">
    <property type="term" value="F:4 iron, 4 sulfur cluster binding"/>
    <property type="evidence" value="ECO:0007669"/>
    <property type="project" value="UniProtKB-KW"/>
</dbReference>
<proteinExistence type="predicted"/>
<dbReference type="SFLD" id="SFLDG01067">
    <property type="entry name" value="SPASM/twitch_domain_containing"/>
    <property type="match status" value="1"/>
</dbReference>
<dbReference type="CDD" id="cd01335">
    <property type="entry name" value="Radical_SAM"/>
    <property type="match status" value="1"/>
</dbReference>
<organism evidence="8 9">
    <name type="scientific">Candidatus Falkowbacteria bacterium CG23_combo_of_CG06-09_8_20_14_all_49_15</name>
    <dbReference type="NCBI Taxonomy" id="1974572"/>
    <lineage>
        <taxon>Bacteria</taxon>
        <taxon>Candidatus Falkowiibacteriota</taxon>
    </lineage>
</organism>
<protein>
    <submittedName>
        <fullName evidence="8">Anaerobic ribonucleoside-triphosphate reductase activating protein</fullName>
    </submittedName>
</protein>
<evidence type="ECO:0000313" key="8">
    <source>
        <dbReference type="EMBL" id="PIP34072.1"/>
    </source>
</evidence>